<sequence length="87" mass="9780">MGNNYVPPVLLEHPCHLATCNDFLALRAHGRGHLGPTKDFQSAMPRKRASLRNLHDKKKKSDPKGDSTVSSNLRQRRLRVKQGKIAI</sequence>
<evidence type="ECO:0000313" key="3">
    <source>
        <dbReference type="Proteomes" id="UP000037696"/>
    </source>
</evidence>
<proteinExistence type="predicted"/>
<feature type="compositionally biased region" description="Basic residues" evidence="1">
    <location>
        <begin position="74"/>
        <end position="87"/>
    </location>
</feature>
<feature type="compositionally biased region" description="Basic residues" evidence="1">
    <location>
        <begin position="45"/>
        <end position="61"/>
    </location>
</feature>
<dbReference type="EMBL" id="LHQQ01000027">
    <property type="protein sequence ID" value="KOS46546.1"/>
    <property type="molecule type" value="Genomic_DNA"/>
</dbReference>
<evidence type="ECO:0000313" key="2">
    <source>
        <dbReference type="EMBL" id="KOS46546.1"/>
    </source>
</evidence>
<evidence type="ECO:0000256" key="1">
    <source>
        <dbReference type="SAM" id="MobiDB-lite"/>
    </source>
</evidence>
<dbReference type="AlphaFoldDB" id="A0A0M8P6T6"/>
<gene>
    <name evidence="2" type="ORF">ACN38_g2505</name>
</gene>
<name>A0A0M8P6T6_9EURO</name>
<feature type="region of interest" description="Disordered" evidence="1">
    <location>
        <begin position="31"/>
        <end position="87"/>
    </location>
</feature>
<dbReference type="Proteomes" id="UP000037696">
    <property type="component" value="Unassembled WGS sequence"/>
</dbReference>
<accession>A0A0M8P6T6</accession>
<protein>
    <submittedName>
        <fullName evidence="2">Uncharacterized protein</fullName>
    </submittedName>
</protein>
<organism evidence="2 3">
    <name type="scientific">Penicillium nordicum</name>
    <dbReference type="NCBI Taxonomy" id="229535"/>
    <lineage>
        <taxon>Eukaryota</taxon>
        <taxon>Fungi</taxon>
        <taxon>Dikarya</taxon>
        <taxon>Ascomycota</taxon>
        <taxon>Pezizomycotina</taxon>
        <taxon>Eurotiomycetes</taxon>
        <taxon>Eurotiomycetidae</taxon>
        <taxon>Eurotiales</taxon>
        <taxon>Aspergillaceae</taxon>
        <taxon>Penicillium</taxon>
    </lineage>
</organism>
<comment type="caution">
    <text evidence="2">The sequence shown here is derived from an EMBL/GenBank/DDBJ whole genome shotgun (WGS) entry which is preliminary data.</text>
</comment>
<reference evidence="2 3" key="1">
    <citation type="submission" date="2015-08" db="EMBL/GenBank/DDBJ databases">
        <title>Genome sequencing of Penicillium nordicum.</title>
        <authorList>
            <person name="Nguyen H.D."/>
            <person name="Seifert K.A."/>
        </authorList>
    </citation>
    <scope>NUCLEOTIDE SEQUENCE [LARGE SCALE GENOMIC DNA]</scope>
    <source>
        <strain evidence="2 3">DAOMC 185683</strain>
    </source>
</reference>
<keyword evidence="3" id="KW-1185">Reference proteome</keyword>